<evidence type="ECO:0000313" key="10">
    <source>
        <dbReference type="EMBL" id="MDT8902655.1"/>
    </source>
</evidence>
<dbReference type="InterPro" id="IPR017871">
    <property type="entry name" value="ABC_transporter-like_CS"/>
</dbReference>
<evidence type="ECO:0000256" key="7">
    <source>
        <dbReference type="ARBA" id="ARBA00023136"/>
    </source>
</evidence>
<comment type="subcellular location">
    <subcellularLocation>
        <location evidence="1 8">Cell membrane</location>
        <topology evidence="1 8">Peripheral membrane protein</topology>
    </subcellularLocation>
</comment>
<proteinExistence type="inferred from homology"/>
<keyword evidence="2 8" id="KW-0813">Transport</keyword>
<sequence length="287" mass="30748">MSIELRDVSYVYMPGTPYERTALKNVSLTVEQGEFIGVIGHTGSGKSTLVQNMNGLLKPSRGTVAVDGADLAAKGEAARLARRKVGMVFQYPEHQLFEETVFDDVAFGPRNLGLAADEMEERVRLALDFVGLDFAAFAKRSPFRLSGGQMRRVAIAGVVALQPSYLILDEPSAGLDPRGRDEIFSEVVRLHETTGVTVVLISHNMEEVARLVKRLVVMHDGAVSLDGPPREIFRHAAELKAAGVAVPGVTALMARLAGRGLDVDAAALTVEEAAASIAAAVRRRGAC</sequence>
<dbReference type="InterPro" id="IPR003439">
    <property type="entry name" value="ABC_transporter-like_ATP-bd"/>
</dbReference>
<dbReference type="SUPFAM" id="SSF52540">
    <property type="entry name" value="P-loop containing nucleoside triphosphate hydrolases"/>
    <property type="match status" value="1"/>
</dbReference>
<protein>
    <recommendedName>
        <fullName evidence="8">Energy-coupling factor transporter ATP-binding protein EcfA2</fullName>
        <ecNumber evidence="8">7.-.-.-</ecNumber>
    </recommendedName>
</protein>
<name>A0ABU3P0T8_9FIRM</name>
<keyword evidence="5 8" id="KW-0067">ATP-binding</keyword>
<dbReference type="InterPro" id="IPR027417">
    <property type="entry name" value="P-loop_NTPase"/>
</dbReference>
<evidence type="ECO:0000256" key="6">
    <source>
        <dbReference type="ARBA" id="ARBA00022967"/>
    </source>
</evidence>
<comment type="function">
    <text evidence="8">ATP-binding (A) component of a common energy-coupling factor (ECF) ABC-transporter complex.</text>
</comment>
<dbReference type="RefSeq" id="WP_413781132.1">
    <property type="nucleotide sequence ID" value="NZ_JAUOZS010000001.1"/>
</dbReference>
<dbReference type="EMBL" id="JAUOZS010000001">
    <property type="protein sequence ID" value="MDT8902655.1"/>
    <property type="molecule type" value="Genomic_DNA"/>
</dbReference>
<evidence type="ECO:0000256" key="2">
    <source>
        <dbReference type="ARBA" id="ARBA00022448"/>
    </source>
</evidence>
<dbReference type="PANTHER" id="PTHR43553:SF27">
    <property type="entry name" value="ENERGY-COUPLING FACTOR TRANSPORTER ATP-BINDING PROTEIN ECFA2"/>
    <property type="match status" value="1"/>
</dbReference>
<comment type="caution">
    <text evidence="10">The sequence shown here is derived from an EMBL/GenBank/DDBJ whole genome shotgun (WGS) entry which is preliminary data.</text>
</comment>
<organism evidence="10 11">
    <name type="scientific">Anaeroselena agilis</name>
    <dbReference type="NCBI Taxonomy" id="3063788"/>
    <lineage>
        <taxon>Bacteria</taxon>
        <taxon>Bacillati</taxon>
        <taxon>Bacillota</taxon>
        <taxon>Negativicutes</taxon>
        <taxon>Acetonemataceae</taxon>
        <taxon>Anaeroselena</taxon>
    </lineage>
</organism>
<dbReference type="Proteomes" id="UP001254848">
    <property type="component" value="Unassembled WGS sequence"/>
</dbReference>
<evidence type="ECO:0000259" key="9">
    <source>
        <dbReference type="PROSITE" id="PS50893"/>
    </source>
</evidence>
<reference evidence="10 11" key="1">
    <citation type="submission" date="2023-07" db="EMBL/GenBank/DDBJ databases">
        <title>The novel representative of Negativicutes class, Anaeroselena agilis gen. nov. sp. nov.</title>
        <authorList>
            <person name="Prokofeva M.I."/>
            <person name="Elcheninov A.G."/>
            <person name="Klyukina A."/>
            <person name="Kublanov I.V."/>
            <person name="Frolov E.N."/>
            <person name="Podosokorskaya O.A."/>
        </authorList>
    </citation>
    <scope>NUCLEOTIDE SEQUENCE [LARGE SCALE GENOMIC DNA]</scope>
    <source>
        <strain evidence="10 11">4137-cl</strain>
    </source>
</reference>
<dbReference type="Pfam" id="PF00005">
    <property type="entry name" value="ABC_tran"/>
    <property type="match status" value="1"/>
</dbReference>
<dbReference type="PROSITE" id="PS00211">
    <property type="entry name" value="ABC_TRANSPORTER_1"/>
    <property type="match status" value="1"/>
</dbReference>
<evidence type="ECO:0000256" key="5">
    <source>
        <dbReference type="ARBA" id="ARBA00022840"/>
    </source>
</evidence>
<dbReference type="InterPro" id="IPR030946">
    <property type="entry name" value="EcfA2"/>
</dbReference>
<dbReference type="NCBIfam" id="TIGR04521">
    <property type="entry name" value="ECF_ATPase_2"/>
    <property type="match status" value="1"/>
</dbReference>
<dbReference type="PROSITE" id="PS50893">
    <property type="entry name" value="ABC_TRANSPORTER_2"/>
    <property type="match status" value="1"/>
</dbReference>
<keyword evidence="6" id="KW-1278">Translocase</keyword>
<evidence type="ECO:0000256" key="4">
    <source>
        <dbReference type="ARBA" id="ARBA00022741"/>
    </source>
</evidence>
<accession>A0ABU3P0T8</accession>
<evidence type="ECO:0000256" key="8">
    <source>
        <dbReference type="RuleBase" id="RU365104"/>
    </source>
</evidence>
<evidence type="ECO:0000256" key="3">
    <source>
        <dbReference type="ARBA" id="ARBA00022475"/>
    </source>
</evidence>
<dbReference type="CDD" id="cd03225">
    <property type="entry name" value="ABC_cobalt_CbiO_domain1"/>
    <property type="match status" value="1"/>
</dbReference>
<dbReference type="InterPro" id="IPR015856">
    <property type="entry name" value="ABC_transpr_CbiO/EcfA_su"/>
</dbReference>
<gene>
    <name evidence="10" type="ORF">Q4T40_15505</name>
</gene>
<keyword evidence="11" id="KW-1185">Reference proteome</keyword>
<dbReference type="EC" id="7.-.-.-" evidence="8"/>
<keyword evidence="3 8" id="KW-1003">Cell membrane</keyword>
<keyword evidence="7 8" id="KW-0472">Membrane</keyword>
<evidence type="ECO:0000256" key="1">
    <source>
        <dbReference type="ARBA" id="ARBA00004202"/>
    </source>
</evidence>
<comment type="subunit">
    <text evidence="8">Forms a stable energy-coupling factor (ECF) transporter complex composed of 2 membrane-embedded substrate-binding proteins (S component), 2 ATP-binding proteins (A component) and 2 transmembrane proteins (T component).</text>
</comment>
<feature type="domain" description="ABC transporter" evidence="9">
    <location>
        <begin position="3"/>
        <end position="245"/>
    </location>
</feature>
<dbReference type="PANTHER" id="PTHR43553">
    <property type="entry name" value="HEAVY METAL TRANSPORTER"/>
    <property type="match status" value="1"/>
</dbReference>
<evidence type="ECO:0000313" key="11">
    <source>
        <dbReference type="Proteomes" id="UP001254848"/>
    </source>
</evidence>
<keyword evidence="4 8" id="KW-0547">Nucleotide-binding</keyword>
<comment type="similarity">
    <text evidence="8">Belongs to the ABC transporter superfamily. Energy-coupling factor EcfA family.</text>
</comment>
<dbReference type="Gene3D" id="3.40.50.300">
    <property type="entry name" value="P-loop containing nucleotide triphosphate hydrolases"/>
    <property type="match status" value="1"/>
</dbReference>
<dbReference type="InterPro" id="IPR050095">
    <property type="entry name" value="ECF_ABC_transporter_ATP-bd"/>
</dbReference>
<dbReference type="InterPro" id="IPR003593">
    <property type="entry name" value="AAA+_ATPase"/>
</dbReference>
<dbReference type="SMART" id="SM00382">
    <property type="entry name" value="AAA"/>
    <property type="match status" value="1"/>
</dbReference>